<feature type="compositionally biased region" description="Polar residues" evidence="5">
    <location>
        <begin position="692"/>
        <end position="702"/>
    </location>
</feature>
<dbReference type="Gene3D" id="3.40.50.300">
    <property type="entry name" value="P-loop containing nucleotide triphosphate hydrolases"/>
    <property type="match status" value="1"/>
</dbReference>
<dbReference type="KEGG" id="beq:BEWA_029720"/>
<dbReference type="VEuPathDB" id="PiroplasmaDB:BEWA_029720"/>
<sequence>MTEIKSFTNKFRDKDKIILILGPTASGKTKFSIDLCKRLANRNIIAEIINSDAMQVYKGFDVGTAKPTPEEASAVPHHLIGFLDPRKEYNVSSFITHCTKVIEDLNEEEKLPVVVGGTNLYVEGLLWPSIMDFKEPNDAGFIAYVHSGKEQFTLKGTLDGGDKLGEKGDDISGVTKVSVYYWDGDDEENPKPLILEVDIGGNEKKYYIKYEKSEQEVHNGDAKIWVHHGISETSLQIRLDDRNCARNKVIPFDIGDTQKVFSFDSNASKGKGIQFVNSTTLSGSEYMVTSYTFSGDSEFKLSRVDYDKRKITEIDPPISALDGVRLYSNTSISDVPIVLELAEVGGGNSKFYASKDKDSWQQVDGESKGFYTGDKGFSEKQPTEALTNKLDEVICTHHRAVTMDISYDLSTTKKDNWYCCNGSHGKRVSVKEISVNHTHQSPPITIYKHSITDGRLKLAGIKFYLDNNQNKRRRVTSGTLKLPADGPIDVYVFYCNQNDPVLIYVDSKGGTATTGWYRKQKKKSGYDSKWKRTNQLNSIKPNNFESLSCKQWQKLKKYLKERGCNLQDCPQDTTEQRSVARSDSEGGQDQNGAEDDEPSSGDENSDAGQDGAKDDGETEERKKEEEHEKEKTEEGQKLGASPPGPGGSPPGGEDGRQSNQLATSTQNNALSSDAGRGSDGVGDQPVDGIVDLSSTVQGSLSTHGPPPRPDAANAPPEASEATALPKESQPDPFTSLIPAGTALAGYFFAGSAGSAATFFGGWKLYNRYKGDPWVLRMPIVTTARVLNCWYRY</sequence>
<dbReference type="InterPro" id="IPR027417">
    <property type="entry name" value="P-loop_NTPase"/>
</dbReference>
<dbReference type="GO" id="GO:0005524">
    <property type="term" value="F:ATP binding"/>
    <property type="evidence" value="ECO:0007669"/>
    <property type="project" value="UniProtKB-KW"/>
</dbReference>
<evidence type="ECO:0000256" key="4">
    <source>
        <dbReference type="ARBA" id="ARBA00022840"/>
    </source>
</evidence>
<dbReference type="Proteomes" id="UP000031512">
    <property type="component" value="Chromosome 1"/>
</dbReference>
<evidence type="ECO:0000256" key="2">
    <source>
        <dbReference type="ARBA" id="ARBA00022679"/>
    </source>
</evidence>
<feature type="compositionally biased region" description="Basic and acidic residues" evidence="5">
    <location>
        <begin position="574"/>
        <end position="584"/>
    </location>
</feature>
<dbReference type="GO" id="GO:0052381">
    <property type="term" value="F:tRNA dimethylallyltransferase activity"/>
    <property type="evidence" value="ECO:0007669"/>
    <property type="project" value="TreeGrafter"/>
</dbReference>
<dbReference type="AlphaFoldDB" id="L0AYM5"/>
<dbReference type="GO" id="GO:0006400">
    <property type="term" value="P:tRNA modification"/>
    <property type="evidence" value="ECO:0007669"/>
    <property type="project" value="TreeGrafter"/>
</dbReference>
<name>L0AYM5_THEEQ</name>
<protein>
    <submittedName>
        <fullName evidence="6">Uncharacterized protein</fullName>
    </submittedName>
</protein>
<organism evidence="6 7">
    <name type="scientific">Theileria equi strain WA</name>
    <dbReference type="NCBI Taxonomy" id="1537102"/>
    <lineage>
        <taxon>Eukaryota</taxon>
        <taxon>Sar</taxon>
        <taxon>Alveolata</taxon>
        <taxon>Apicomplexa</taxon>
        <taxon>Aconoidasida</taxon>
        <taxon>Piroplasmida</taxon>
        <taxon>Theileriidae</taxon>
        <taxon>Theileria</taxon>
    </lineage>
</organism>
<dbReference type="PANTHER" id="PTHR11088:SF60">
    <property type="entry name" value="TRNA DIMETHYLALLYLTRANSFERASE"/>
    <property type="match status" value="1"/>
</dbReference>
<evidence type="ECO:0000256" key="5">
    <source>
        <dbReference type="SAM" id="MobiDB-lite"/>
    </source>
</evidence>
<dbReference type="RefSeq" id="XP_004829787.1">
    <property type="nucleotide sequence ID" value="XM_004829730.1"/>
</dbReference>
<keyword evidence="7" id="KW-1185">Reference proteome</keyword>
<keyword evidence="3" id="KW-0547">Nucleotide-binding</keyword>
<dbReference type="PANTHER" id="PTHR11088">
    <property type="entry name" value="TRNA DIMETHYLALLYLTRANSFERASE"/>
    <property type="match status" value="1"/>
</dbReference>
<evidence type="ECO:0000313" key="7">
    <source>
        <dbReference type="Proteomes" id="UP000031512"/>
    </source>
</evidence>
<feature type="compositionally biased region" description="Polar residues" evidence="5">
    <location>
        <begin position="657"/>
        <end position="671"/>
    </location>
</feature>
<proteinExistence type="inferred from homology"/>
<feature type="compositionally biased region" description="Acidic residues" evidence="5">
    <location>
        <begin position="592"/>
        <end position="605"/>
    </location>
</feature>
<keyword evidence="2" id="KW-0808">Transferase</keyword>
<feature type="region of interest" description="Disordered" evidence="5">
    <location>
        <begin position="566"/>
        <end position="735"/>
    </location>
</feature>
<gene>
    <name evidence="6" type="ORF">BEWA_029720</name>
</gene>
<keyword evidence="4" id="KW-0067">ATP-binding</keyword>
<evidence type="ECO:0000313" key="6">
    <source>
        <dbReference type="EMBL" id="AFZ80121.1"/>
    </source>
</evidence>
<evidence type="ECO:0000256" key="3">
    <source>
        <dbReference type="ARBA" id="ARBA00022741"/>
    </source>
</evidence>
<evidence type="ECO:0000256" key="1">
    <source>
        <dbReference type="ARBA" id="ARBA00005842"/>
    </source>
</evidence>
<comment type="similarity">
    <text evidence="1">Belongs to the IPP transferase family.</text>
</comment>
<reference evidence="6 7" key="1">
    <citation type="journal article" date="2012" name="BMC Genomics">
        <title>Comparative genomic analysis and phylogenetic position of Theileria equi.</title>
        <authorList>
            <person name="Kappmeyer L.S."/>
            <person name="Thiagarajan M."/>
            <person name="Herndon D.R."/>
            <person name="Ramsay J.D."/>
            <person name="Caler E."/>
            <person name="Djikeng A."/>
            <person name="Gillespie J.J."/>
            <person name="Lau A.O."/>
            <person name="Roalson E.H."/>
            <person name="Silva J.C."/>
            <person name="Silva M.G."/>
            <person name="Suarez C.E."/>
            <person name="Ueti M.W."/>
            <person name="Nene V.M."/>
            <person name="Mealey R.H."/>
            <person name="Knowles D.P."/>
            <person name="Brayton K.A."/>
        </authorList>
    </citation>
    <scope>NUCLEOTIDE SEQUENCE [LARGE SCALE GENOMIC DNA]</scope>
    <source>
        <strain evidence="6 7">WA</strain>
    </source>
</reference>
<dbReference type="SUPFAM" id="SSF52540">
    <property type="entry name" value="P-loop containing nucleoside triphosphate hydrolases"/>
    <property type="match status" value="1"/>
</dbReference>
<feature type="compositionally biased region" description="Basic and acidic residues" evidence="5">
    <location>
        <begin position="611"/>
        <end position="636"/>
    </location>
</feature>
<accession>L0AYM5</accession>
<dbReference type="eggNOG" id="KOG1384">
    <property type="taxonomic scope" value="Eukaryota"/>
</dbReference>
<dbReference type="STRING" id="1537102.L0AYM5"/>
<dbReference type="EMBL" id="CP001669">
    <property type="protein sequence ID" value="AFZ80121.1"/>
    <property type="molecule type" value="Genomic_DNA"/>
</dbReference>
<dbReference type="OrthoDB" id="775260at2759"/>
<dbReference type="InterPro" id="IPR039657">
    <property type="entry name" value="Dimethylallyltransferase"/>
</dbReference>
<dbReference type="Pfam" id="PF01715">
    <property type="entry name" value="IPPT"/>
    <property type="match status" value="1"/>
</dbReference>
<dbReference type="GeneID" id="15803710"/>